<proteinExistence type="predicted"/>
<organism evidence="1 2">
    <name type="scientific">Stylosanthes scabra</name>
    <dbReference type="NCBI Taxonomy" id="79078"/>
    <lineage>
        <taxon>Eukaryota</taxon>
        <taxon>Viridiplantae</taxon>
        <taxon>Streptophyta</taxon>
        <taxon>Embryophyta</taxon>
        <taxon>Tracheophyta</taxon>
        <taxon>Spermatophyta</taxon>
        <taxon>Magnoliopsida</taxon>
        <taxon>eudicotyledons</taxon>
        <taxon>Gunneridae</taxon>
        <taxon>Pentapetalae</taxon>
        <taxon>rosids</taxon>
        <taxon>fabids</taxon>
        <taxon>Fabales</taxon>
        <taxon>Fabaceae</taxon>
        <taxon>Papilionoideae</taxon>
        <taxon>50 kb inversion clade</taxon>
        <taxon>dalbergioids sensu lato</taxon>
        <taxon>Dalbergieae</taxon>
        <taxon>Pterocarpus clade</taxon>
        <taxon>Stylosanthes</taxon>
    </lineage>
</organism>
<protein>
    <submittedName>
        <fullName evidence="1">Uncharacterized protein</fullName>
    </submittedName>
</protein>
<gene>
    <name evidence="1" type="ORF">PIB30_097188</name>
</gene>
<name>A0ABU6QWW5_9FABA</name>
<sequence length="45" mass="4679">MRASLMARASTISAEEAGAFVDVAETNAPSLFRKIAAVAPEPAFL</sequence>
<evidence type="ECO:0000313" key="2">
    <source>
        <dbReference type="Proteomes" id="UP001341840"/>
    </source>
</evidence>
<accession>A0ABU6QWW5</accession>
<dbReference type="EMBL" id="JASCZI010002368">
    <property type="protein sequence ID" value="MED6116126.1"/>
    <property type="molecule type" value="Genomic_DNA"/>
</dbReference>
<keyword evidence="2" id="KW-1185">Reference proteome</keyword>
<evidence type="ECO:0000313" key="1">
    <source>
        <dbReference type="EMBL" id="MED6116126.1"/>
    </source>
</evidence>
<dbReference type="Proteomes" id="UP001341840">
    <property type="component" value="Unassembled WGS sequence"/>
</dbReference>
<comment type="caution">
    <text evidence="1">The sequence shown here is derived from an EMBL/GenBank/DDBJ whole genome shotgun (WGS) entry which is preliminary data.</text>
</comment>
<reference evidence="1 2" key="1">
    <citation type="journal article" date="2023" name="Plants (Basel)">
        <title>Bridging the Gap: Combining Genomics and Transcriptomics Approaches to Understand Stylosanthes scabra, an Orphan Legume from the Brazilian Caatinga.</title>
        <authorList>
            <person name="Ferreira-Neto J.R.C."/>
            <person name="da Silva M.D."/>
            <person name="Binneck E."/>
            <person name="de Melo N.F."/>
            <person name="da Silva R.H."/>
            <person name="de Melo A.L.T.M."/>
            <person name="Pandolfi V."/>
            <person name="Bustamante F.O."/>
            <person name="Brasileiro-Vidal A.C."/>
            <person name="Benko-Iseppon A.M."/>
        </authorList>
    </citation>
    <scope>NUCLEOTIDE SEQUENCE [LARGE SCALE GENOMIC DNA]</scope>
    <source>
        <tissue evidence="1">Leaves</tissue>
    </source>
</reference>